<dbReference type="InterPro" id="IPR006696">
    <property type="entry name" value="DUF423"/>
</dbReference>
<dbReference type="HOGENOM" id="CLU_096548_2_0_5"/>
<sequence length="150" mass="15241">MAPDREARLSHAEPGGGQPMTTQNATIATVPRARLRAFILLLGSLLGAAGVMLAAAATHTGETYMLGNASAMALAHAPVLIALHIGADRIRTAIPAGLILGLGTAIFAGDLVIRHFSGHSLFPYAAPLGGIGMIAGWLVLCAGAFLKPKG</sequence>
<name>U4Q9Y2_9HYPH</name>
<accession>U4Q9Y2</accession>
<protein>
    <submittedName>
        <fullName evidence="3">Uncharacterized small membrane protein</fullName>
    </submittedName>
</protein>
<gene>
    <name evidence="3" type="ORF">BN877_I2458</name>
</gene>
<evidence type="ECO:0000256" key="2">
    <source>
        <dbReference type="SAM" id="Phobius"/>
    </source>
</evidence>
<feature type="transmembrane region" description="Helical" evidence="2">
    <location>
        <begin position="93"/>
        <end position="113"/>
    </location>
</feature>
<reference evidence="3 4" key="1">
    <citation type="journal article" date="2013" name="Genome Announc.">
        <title>Complete Genome Sequence of the Sesbania Symbiont and Rice Growth-Promoting Endophyte Rhizobium sp. Strain IRBG74.</title>
        <authorList>
            <person name="Crook M.B."/>
            <person name="Mitra S."/>
            <person name="Ane J.M."/>
            <person name="Sadowsky M.J."/>
            <person name="Gyaneshwar P."/>
        </authorList>
    </citation>
    <scope>NUCLEOTIDE SEQUENCE [LARGE SCALE GENOMIC DNA]</scope>
    <source>
        <strain evidence="3 4">IRBG74</strain>
    </source>
</reference>
<dbReference type="AlphaFoldDB" id="U4Q9Y2"/>
<organism evidence="3 4">
    <name type="scientific">Agrobacterium pusense</name>
    <dbReference type="NCBI Taxonomy" id="648995"/>
    <lineage>
        <taxon>Bacteria</taxon>
        <taxon>Pseudomonadati</taxon>
        <taxon>Pseudomonadota</taxon>
        <taxon>Alphaproteobacteria</taxon>
        <taxon>Hyphomicrobiales</taxon>
        <taxon>Rhizobiaceae</taxon>
        <taxon>Rhizobium/Agrobacterium group</taxon>
        <taxon>Agrobacterium</taxon>
    </lineage>
</organism>
<keyword evidence="2" id="KW-0472">Membrane</keyword>
<dbReference type="EMBL" id="HG518322">
    <property type="protein sequence ID" value="CDI09346.1"/>
    <property type="molecule type" value="Genomic_DNA"/>
</dbReference>
<feature type="region of interest" description="Disordered" evidence="1">
    <location>
        <begin position="1"/>
        <end position="24"/>
    </location>
</feature>
<feature type="compositionally biased region" description="Basic and acidic residues" evidence="1">
    <location>
        <begin position="1"/>
        <end position="11"/>
    </location>
</feature>
<dbReference type="Proteomes" id="UP000016944">
    <property type="component" value="Chromosome I"/>
</dbReference>
<feature type="transmembrane region" description="Helical" evidence="2">
    <location>
        <begin position="64"/>
        <end position="86"/>
    </location>
</feature>
<keyword evidence="2" id="KW-0812">Transmembrane</keyword>
<keyword evidence="2" id="KW-1133">Transmembrane helix</keyword>
<evidence type="ECO:0000313" key="3">
    <source>
        <dbReference type="EMBL" id="CDI09346.1"/>
    </source>
</evidence>
<feature type="transmembrane region" description="Helical" evidence="2">
    <location>
        <begin position="37"/>
        <end position="58"/>
    </location>
</feature>
<dbReference type="Pfam" id="PF04241">
    <property type="entry name" value="DUF423"/>
    <property type="match status" value="1"/>
</dbReference>
<evidence type="ECO:0000313" key="4">
    <source>
        <dbReference type="Proteomes" id="UP000016944"/>
    </source>
</evidence>
<dbReference type="KEGG" id="rir:BN877_I2458"/>
<feature type="transmembrane region" description="Helical" evidence="2">
    <location>
        <begin position="125"/>
        <end position="146"/>
    </location>
</feature>
<dbReference type="PATRIC" id="fig|424182.3.peg.2414"/>
<proteinExistence type="predicted"/>
<evidence type="ECO:0000256" key="1">
    <source>
        <dbReference type="SAM" id="MobiDB-lite"/>
    </source>
</evidence>